<evidence type="ECO:0000256" key="1">
    <source>
        <dbReference type="SAM" id="MobiDB-lite"/>
    </source>
</evidence>
<reference evidence="2 3" key="1">
    <citation type="journal article" date="2019" name="Commun. Biol.">
        <title>The bagworm genome reveals a unique fibroin gene that provides high tensile strength.</title>
        <authorList>
            <person name="Kono N."/>
            <person name="Nakamura H."/>
            <person name="Ohtoshi R."/>
            <person name="Tomita M."/>
            <person name="Numata K."/>
            <person name="Arakawa K."/>
        </authorList>
    </citation>
    <scope>NUCLEOTIDE SEQUENCE [LARGE SCALE GENOMIC DNA]</scope>
</reference>
<evidence type="ECO:0000313" key="2">
    <source>
        <dbReference type="EMBL" id="GBP87331.1"/>
    </source>
</evidence>
<gene>
    <name evidence="2" type="ORF">EVAR_69570_1</name>
</gene>
<feature type="region of interest" description="Disordered" evidence="1">
    <location>
        <begin position="79"/>
        <end position="110"/>
    </location>
</feature>
<name>A0A4C1ZET4_EUMVA</name>
<proteinExistence type="predicted"/>
<sequence>MRDMHEMEELTSYVSMRTIGIRVGSAEEEIRLFAAYSQVTPLCVQDIHFIPNSHVYGGRFKRQTQGVGMTLRVQGWETSYGGRREPGLRGAGTRYSNVRPDRPTPPHRCT</sequence>
<comment type="caution">
    <text evidence="2">The sequence shown here is derived from an EMBL/GenBank/DDBJ whole genome shotgun (WGS) entry which is preliminary data.</text>
</comment>
<dbReference type="AlphaFoldDB" id="A0A4C1ZET4"/>
<protein>
    <submittedName>
        <fullName evidence="2">Uncharacterized protein</fullName>
    </submittedName>
</protein>
<evidence type="ECO:0000313" key="3">
    <source>
        <dbReference type="Proteomes" id="UP000299102"/>
    </source>
</evidence>
<accession>A0A4C1ZET4</accession>
<dbReference type="Proteomes" id="UP000299102">
    <property type="component" value="Unassembled WGS sequence"/>
</dbReference>
<keyword evidence="3" id="KW-1185">Reference proteome</keyword>
<organism evidence="2 3">
    <name type="scientific">Eumeta variegata</name>
    <name type="common">Bagworm moth</name>
    <name type="synonym">Eumeta japonica</name>
    <dbReference type="NCBI Taxonomy" id="151549"/>
    <lineage>
        <taxon>Eukaryota</taxon>
        <taxon>Metazoa</taxon>
        <taxon>Ecdysozoa</taxon>
        <taxon>Arthropoda</taxon>
        <taxon>Hexapoda</taxon>
        <taxon>Insecta</taxon>
        <taxon>Pterygota</taxon>
        <taxon>Neoptera</taxon>
        <taxon>Endopterygota</taxon>
        <taxon>Lepidoptera</taxon>
        <taxon>Glossata</taxon>
        <taxon>Ditrysia</taxon>
        <taxon>Tineoidea</taxon>
        <taxon>Psychidae</taxon>
        <taxon>Oiketicinae</taxon>
        <taxon>Eumeta</taxon>
    </lineage>
</organism>
<dbReference type="EMBL" id="BGZK01001852">
    <property type="protein sequence ID" value="GBP87331.1"/>
    <property type="molecule type" value="Genomic_DNA"/>
</dbReference>
<dbReference type="OrthoDB" id="412981at2759"/>